<dbReference type="STRING" id="2045.KR76_23615"/>
<dbReference type="PROSITE" id="PS50850">
    <property type="entry name" value="MFS"/>
    <property type="match status" value="1"/>
</dbReference>
<evidence type="ECO:0000256" key="7">
    <source>
        <dbReference type="ARBA" id="ARBA00023136"/>
    </source>
</evidence>
<dbReference type="Gene3D" id="1.20.1720.10">
    <property type="entry name" value="Multidrug resistance protein D"/>
    <property type="match status" value="1"/>
</dbReference>
<reference evidence="10 11" key="1">
    <citation type="journal article" date="2015" name="Genome Announc.">
        <title>Complete Genome Sequence of Steroid-Transforming Nocardioides simplex VKM Ac-2033D.</title>
        <authorList>
            <person name="Shtratnikova V.Y."/>
            <person name="Schelkunov M.I."/>
            <person name="Pekov Y.A."/>
            <person name="Fokina V.V."/>
            <person name="Logacheva M.D."/>
            <person name="Sokolov S.L."/>
            <person name="Bragin E.Y."/>
            <person name="Ashapkin V.V."/>
            <person name="Donova M.V."/>
        </authorList>
    </citation>
    <scope>NUCLEOTIDE SEQUENCE [LARGE SCALE GENOMIC DNA]</scope>
    <source>
        <strain evidence="10 11">VKM Ac-2033D</strain>
    </source>
</reference>
<feature type="transmembrane region" description="Helical" evidence="8">
    <location>
        <begin position="347"/>
        <end position="365"/>
    </location>
</feature>
<evidence type="ECO:0000313" key="10">
    <source>
        <dbReference type="EMBL" id="AJR18737.1"/>
    </source>
</evidence>
<proteinExistence type="inferred from homology"/>
<feature type="transmembrane region" description="Helical" evidence="8">
    <location>
        <begin position="95"/>
        <end position="112"/>
    </location>
</feature>
<keyword evidence="3" id="KW-0813">Transport</keyword>
<dbReference type="InterPro" id="IPR036259">
    <property type="entry name" value="MFS_trans_sf"/>
</dbReference>
<feature type="transmembrane region" description="Helical" evidence="8">
    <location>
        <begin position="150"/>
        <end position="171"/>
    </location>
</feature>
<evidence type="ECO:0000256" key="4">
    <source>
        <dbReference type="ARBA" id="ARBA00022475"/>
    </source>
</evidence>
<protein>
    <submittedName>
        <fullName evidence="10">Drug resistance transporter, EmrB/QacA subfamily</fullName>
    </submittedName>
</protein>
<keyword evidence="7 8" id="KW-0472">Membrane</keyword>
<evidence type="ECO:0000256" key="6">
    <source>
        <dbReference type="ARBA" id="ARBA00022989"/>
    </source>
</evidence>
<keyword evidence="5 8" id="KW-0812">Transmembrane</keyword>
<dbReference type="InterPro" id="IPR004638">
    <property type="entry name" value="EmrB-like"/>
</dbReference>
<dbReference type="SUPFAM" id="SSF103473">
    <property type="entry name" value="MFS general substrate transporter"/>
    <property type="match status" value="2"/>
</dbReference>
<dbReference type="Proteomes" id="UP000030300">
    <property type="component" value="Chromosome"/>
</dbReference>
<feature type="transmembrane region" description="Helical" evidence="8">
    <location>
        <begin position="312"/>
        <end position="335"/>
    </location>
</feature>
<feature type="transmembrane region" description="Helical" evidence="8">
    <location>
        <begin position="270"/>
        <end position="291"/>
    </location>
</feature>
<evidence type="ECO:0000256" key="2">
    <source>
        <dbReference type="ARBA" id="ARBA00008537"/>
    </source>
</evidence>
<evidence type="ECO:0000256" key="5">
    <source>
        <dbReference type="ARBA" id="ARBA00022692"/>
    </source>
</evidence>
<dbReference type="NCBIfam" id="TIGR00711">
    <property type="entry name" value="efflux_EmrB"/>
    <property type="match status" value="1"/>
</dbReference>
<feature type="domain" description="Major facilitator superfamily (MFS) profile" evidence="9">
    <location>
        <begin position="59"/>
        <end position="523"/>
    </location>
</feature>
<evidence type="ECO:0000313" key="11">
    <source>
        <dbReference type="Proteomes" id="UP000030300"/>
    </source>
</evidence>
<feature type="transmembrane region" description="Helical" evidence="8">
    <location>
        <begin position="501"/>
        <end position="518"/>
    </location>
</feature>
<feature type="transmembrane region" description="Helical" evidence="8">
    <location>
        <begin position="124"/>
        <end position="144"/>
    </location>
</feature>
<dbReference type="EMBL" id="CP009896">
    <property type="protein sequence ID" value="AJR18737.1"/>
    <property type="molecule type" value="Genomic_DNA"/>
</dbReference>
<keyword evidence="6 8" id="KW-1133">Transmembrane helix</keyword>
<feature type="transmembrane region" description="Helical" evidence="8">
    <location>
        <begin position="59"/>
        <end position="83"/>
    </location>
</feature>
<sequence>MRGRRSGHQVGTGREAHASILSLTGTGVGRRVFTGLVTRSAPTTPAATSSGEVANPWPALWALVIGFFMILVDLTIVTVATPTIIEKLDASVNDVVWVSSAYMLAYAVPVLITGRLGDRFGAKYLYLIGLTVFTLASLWCGLTTTVEALIVARVVQGLGASMMTPQTMAIITRIFPAASRGRAMAVWGATAGVALVVGPILGGVLTDGLGWEWIFFVNIPVGVLAFVMAVRNVPALPTHQHSFDWLGVLLSGAAMFLLCFGIQEGHQKDWAGWIIAMIAGGVVLLVLFLVWQRLNRTEPLVPLSLFADRNFSVSNIAITCMGAIAASFGFPLMLYAQAVRGYSPTQAALLMLPMAVMSIFLARLVGSLSDRLHPRKVLGFGFGTSLVGFLLLIWRLAPGVAVWELAVPMALIGVGNAFIWAPTATTANRNLPMHLAGAGAGVYNATRQVGSVLGAAAIAVLMDSRLAHYLPGAAAHGDAGAAQIPDPHAADLFSRAMQQSMWLPAAMYAVGLVAVMFYERPQHEGFGQRSAAGAPAVSPPRR</sequence>
<dbReference type="Pfam" id="PF07690">
    <property type="entry name" value="MFS_1"/>
    <property type="match status" value="1"/>
</dbReference>
<keyword evidence="11" id="KW-1185">Reference proteome</keyword>
<dbReference type="CDD" id="cd17321">
    <property type="entry name" value="MFS_MMR_MDR_like"/>
    <property type="match status" value="1"/>
</dbReference>
<evidence type="ECO:0000259" key="9">
    <source>
        <dbReference type="PROSITE" id="PS50850"/>
    </source>
</evidence>
<dbReference type="Gene3D" id="1.20.1250.20">
    <property type="entry name" value="MFS general substrate transporter like domains"/>
    <property type="match status" value="1"/>
</dbReference>
<evidence type="ECO:0000256" key="3">
    <source>
        <dbReference type="ARBA" id="ARBA00022448"/>
    </source>
</evidence>
<accession>A0A0C5XMP7</accession>
<feature type="transmembrane region" description="Helical" evidence="8">
    <location>
        <begin position="400"/>
        <end position="421"/>
    </location>
</feature>
<comment type="similarity">
    <text evidence="2">Belongs to the major facilitator superfamily. EmrB family.</text>
</comment>
<dbReference type="PRINTS" id="PR01036">
    <property type="entry name" value="TCRTETB"/>
</dbReference>
<gene>
    <name evidence="10" type="ORF">KR76_23615</name>
</gene>
<dbReference type="GO" id="GO:0005886">
    <property type="term" value="C:plasma membrane"/>
    <property type="evidence" value="ECO:0007669"/>
    <property type="project" value="UniProtKB-SubCell"/>
</dbReference>
<keyword evidence="4" id="KW-1003">Cell membrane</keyword>
<feature type="transmembrane region" description="Helical" evidence="8">
    <location>
        <begin position="213"/>
        <end position="233"/>
    </location>
</feature>
<dbReference type="HOGENOM" id="CLU_000960_28_1_11"/>
<feature type="transmembrane region" description="Helical" evidence="8">
    <location>
        <begin position="377"/>
        <end position="394"/>
    </location>
</feature>
<dbReference type="PANTHER" id="PTHR42718:SF42">
    <property type="entry name" value="EXPORT PROTEIN"/>
    <property type="match status" value="1"/>
</dbReference>
<evidence type="ECO:0000256" key="1">
    <source>
        <dbReference type="ARBA" id="ARBA00004651"/>
    </source>
</evidence>
<comment type="subcellular location">
    <subcellularLocation>
        <location evidence="1">Cell membrane</location>
        <topology evidence="1">Multi-pass membrane protein</topology>
    </subcellularLocation>
</comment>
<dbReference type="FunFam" id="1.20.1720.10:FF:000021">
    <property type="entry name" value="Drug resistance transporter, EmrB/QacA subfamily"/>
    <property type="match status" value="1"/>
</dbReference>
<dbReference type="PANTHER" id="PTHR42718">
    <property type="entry name" value="MAJOR FACILITATOR SUPERFAMILY MULTIDRUG TRANSPORTER MFSC"/>
    <property type="match status" value="1"/>
</dbReference>
<dbReference type="InterPro" id="IPR020846">
    <property type="entry name" value="MFS_dom"/>
</dbReference>
<name>A0A0C5XMP7_NOCSI</name>
<dbReference type="KEGG" id="psim:KR76_23615"/>
<dbReference type="InterPro" id="IPR011701">
    <property type="entry name" value="MFS"/>
</dbReference>
<feature type="transmembrane region" description="Helical" evidence="8">
    <location>
        <begin position="245"/>
        <end position="264"/>
    </location>
</feature>
<feature type="transmembrane region" description="Helical" evidence="8">
    <location>
        <begin position="183"/>
        <end position="201"/>
    </location>
</feature>
<dbReference type="GO" id="GO:0022857">
    <property type="term" value="F:transmembrane transporter activity"/>
    <property type="evidence" value="ECO:0007669"/>
    <property type="project" value="InterPro"/>
</dbReference>
<organism evidence="10 11">
    <name type="scientific">Nocardioides simplex</name>
    <name type="common">Arthrobacter simplex</name>
    <dbReference type="NCBI Taxonomy" id="2045"/>
    <lineage>
        <taxon>Bacteria</taxon>
        <taxon>Bacillati</taxon>
        <taxon>Actinomycetota</taxon>
        <taxon>Actinomycetes</taxon>
        <taxon>Propionibacteriales</taxon>
        <taxon>Nocardioidaceae</taxon>
        <taxon>Pimelobacter</taxon>
    </lineage>
</organism>
<evidence type="ECO:0000256" key="8">
    <source>
        <dbReference type="SAM" id="Phobius"/>
    </source>
</evidence>
<dbReference type="AlphaFoldDB" id="A0A0C5XMP7"/>